<dbReference type="InterPro" id="IPR009061">
    <property type="entry name" value="DNA-bd_dom_put_sf"/>
</dbReference>
<dbReference type="SUPFAM" id="SSF46955">
    <property type="entry name" value="Putative DNA-binding domain"/>
    <property type="match status" value="1"/>
</dbReference>
<dbReference type="RefSeq" id="WP_086764666.1">
    <property type="nucleotide sequence ID" value="NZ_JAGJBZ010000006.1"/>
</dbReference>
<sequence length="76" mass="7797">MGNSLAGPTGSSPTLVTGAAAAAEAGVAPATVRKWVQLGHLEAAGRQGRTHLYRLEDVFAAERATRGRGGGNRRRG</sequence>
<gene>
    <name evidence="1" type="ORF">PV517_08380</name>
</gene>
<dbReference type="Proteomes" id="UP001271723">
    <property type="component" value="Unassembled WGS sequence"/>
</dbReference>
<keyword evidence="2" id="KW-1185">Reference proteome</keyword>
<proteinExistence type="predicted"/>
<dbReference type="EMBL" id="JARAVY010000003">
    <property type="protein sequence ID" value="MDX2908715.1"/>
    <property type="molecule type" value="Genomic_DNA"/>
</dbReference>
<evidence type="ECO:0000313" key="2">
    <source>
        <dbReference type="Proteomes" id="UP001271723"/>
    </source>
</evidence>
<protein>
    <recommendedName>
        <fullName evidence="3">MerR family transcriptional regulator</fullName>
    </recommendedName>
</protein>
<accession>A0ABU4L039</accession>
<comment type="caution">
    <text evidence="1">The sequence shown here is derived from an EMBL/GenBank/DDBJ whole genome shotgun (WGS) entry which is preliminary data.</text>
</comment>
<reference evidence="1 2" key="1">
    <citation type="journal article" date="2023" name="Microb. Genom.">
        <title>Mesoterricola silvestris gen. nov., sp. nov., Mesoterricola sediminis sp. nov., Geothrix oryzae sp. nov., Geothrix edaphica sp. nov., Geothrix rubra sp. nov., and Geothrix limicola sp. nov., six novel members of Acidobacteriota isolated from soils.</title>
        <authorList>
            <person name="Weisberg A.J."/>
            <person name="Pearce E."/>
            <person name="Kramer C.G."/>
            <person name="Chang J.H."/>
            <person name="Clarke C.R."/>
        </authorList>
    </citation>
    <scope>NUCLEOTIDE SEQUENCE [LARGE SCALE GENOMIC DNA]</scope>
    <source>
        <strain evidence="1 2">NRRL_B-2795</strain>
    </source>
</reference>
<evidence type="ECO:0008006" key="3">
    <source>
        <dbReference type="Google" id="ProtNLM"/>
    </source>
</evidence>
<evidence type="ECO:0000313" key="1">
    <source>
        <dbReference type="EMBL" id="MDX2908715.1"/>
    </source>
</evidence>
<organism evidence="1 2">
    <name type="scientific">Streptomyces griseiscabiei</name>
    <dbReference type="NCBI Taxonomy" id="2993540"/>
    <lineage>
        <taxon>Bacteria</taxon>
        <taxon>Bacillati</taxon>
        <taxon>Actinomycetota</taxon>
        <taxon>Actinomycetes</taxon>
        <taxon>Kitasatosporales</taxon>
        <taxon>Streptomycetaceae</taxon>
        <taxon>Streptomyces</taxon>
    </lineage>
</organism>
<name>A0ABU4L039_9ACTN</name>